<evidence type="ECO:0000313" key="1">
    <source>
        <dbReference type="EMBL" id="EIE20372.1"/>
    </source>
</evidence>
<dbReference type="Pfam" id="PF02325">
    <property type="entry name" value="CCB3_YggT"/>
    <property type="match status" value="1"/>
</dbReference>
<keyword evidence="2" id="KW-1185">Reference proteome</keyword>
<dbReference type="GO" id="GO:0016020">
    <property type="term" value="C:membrane"/>
    <property type="evidence" value="ECO:0007669"/>
    <property type="project" value="InterPro"/>
</dbReference>
<dbReference type="RefSeq" id="XP_005644916.1">
    <property type="nucleotide sequence ID" value="XM_005644859.1"/>
</dbReference>
<dbReference type="KEGG" id="csl:COCSUDRAFT_8690"/>
<dbReference type="STRING" id="574566.I0YPQ3"/>
<protein>
    <recommendedName>
        <fullName evidence="3">YGGT-domain-containing protein</fullName>
    </recommendedName>
</protein>
<dbReference type="PANTHER" id="PTHR33219:SF14">
    <property type="entry name" value="PROTEIN COFACTOR ASSEMBLY OF COMPLEX C SUBUNIT B CCB3, CHLOROPLASTIC-RELATED"/>
    <property type="match status" value="1"/>
</dbReference>
<dbReference type="OrthoDB" id="2066at2759"/>
<dbReference type="AlphaFoldDB" id="I0YPQ3"/>
<dbReference type="eggNOG" id="ENOG502QR5E">
    <property type="taxonomic scope" value="Eukaryota"/>
</dbReference>
<dbReference type="Proteomes" id="UP000007264">
    <property type="component" value="Unassembled WGS sequence"/>
</dbReference>
<dbReference type="GO" id="GO:0010020">
    <property type="term" value="P:chloroplast fission"/>
    <property type="evidence" value="ECO:0007669"/>
    <property type="project" value="TreeGrafter"/>
</dbReference>
<gene>
    <name evidence="1" type="ORF">COCSUDRAFT_8690</name>
</gene>
<proteinExistence type="predicted"/>
<reference evidence="1 2" key="1">
    <citation type="journal article" date="2012" name="Genome Biol.">
        <title>The genome of the polar eukaryotic microalga coccomyxa subellipsoidea reveals traits of cold adaptation.</title>
        <authorList>
            <person name="Blanc G."/>
            <person name="Agarkova I."/>
            <person name="Grimwood J."/>
            <person name="Kuo A."/>
            <person name="Brueggeman A."/>
            <person name="Dunigan D."/>
            <person name="Gurnon J."/>
            <person name="Ladunga I."/>
            <person name="Lindquist E."/>
            <person name="Lucas S."/>
            <person name="Pangilinan J."/>
            <person name="Proschold T."/>
            <person name="Salamov A."/>
            <person name="Schmutz J."/>
            <person name="Weeks D."/>
            <person name="Yamada T."/>
            <person name="Claverie J.M."/>
            <person name="Grigoriev I."/>
            <person name="Van Etten J."/>
            <person name="Lomsadze A."/>
            <person name="Borodovsky M."/>
        </authorList>
    </citation>
    <scope>NUCLEOTIDE SEQUENCE [LARGE SCALE GENOMIC DNA]</scope>
    <source>
        <strain evidence="1 2">C-169</strain>
    </source>
</reference>
<name>I0YPQ3_COCSC</name>
<evidence type="ECO:0000313" key="2">
    <source>
        <dbReference type="Proteomes" id="UP000007264"/>
    </source>
</evidence>
<evidence type="ECO:0008006" key="3">
    <source>
        <dbReference type="Google" id="ProtNLM"/>
    </source>
</evidence>
<dbReference type="InterPro" id="IPR003425">
    <property type="entry name" value="CCB3/YggT"/>
</dbReference>
<dbReference type="EMBL" id="AGSI01000015">
    <property type="protein sequence ID" value="EIE20372.1"/>
    <property type="molecule type" value="Genomic_DNA"/>
</dbReference>
<feature type="non-terminal residue" evidence="1">
    <location>
        <position position="1"/>
    </location>
</feature>
<sequence>RSLYNTIIIVRILLTWFPNPPQVIAGPLSTLCDPYLNLFRGLIPTIGGTLDLSPILAFIVLDLFSNTAAALPAELGPDGKAVERRSAA</sequence>
<feature type="non-terminal residue" evidence="1">
    <location>
        <position position="88"/>
    </location>
</feature>
<dbReference type="PANTHER" id="PTHR33219">
    <property type="entry name" value="YLMG HOMOLOG PROTEIN 2, CHLOROPLASTIC"/>
    <property type="match status" value="1"/>
</dbReference>
<dbReference type="GeneID" id="17038348"/>
<comment type="caution">
    <text evidence="1">The sequence shown here is derived from an EMBL/GenBank/DDBJ whole genome shotgun (WGS) entry which is preliminary data.</text>
</comment>
<accession>I0YPQ3</accession>
<organism evidence="1 2">
    <name type="scientific">Coccomyxa subellipsoidea (strain C-169)</name>
    <name type="common">Green microalga</name>
    <dbReference type="NCBI Taxonomy" id="574566"/>
    <lineage>
        <taxon>Eukaryota</taxon>
        <taxon>Viridiplantae</taxon>
        <taxon>Chlorophyta</taxon>
        <taxon>core chlorophytes</taxon>
        <taxon>Trebouxiophyceae</taxon>
        <taxon>Trebouxiophyceae incertae sedis</taxon>
        <taxon>Coccomyxaceae</taxon>
        <taxon>Coccomyxa</taxon>
        <taxon>Coccomyxa subellipsoidea</taxon>
    </lineage>
</organism>